<evidence type="ECO:0000256" key="5">
    <source>
        <dbReference type="ARBA" id="ARBA00022793"/>
    </source>
</evidence>
<evidence type="ECO:0000256" key="2">
    <source>
        <dbReference type="ARBA" id="ARBA00004696"/>
    </source>
</evidence>
<dbReference type="GO" id="GO:0004640">
    <property type="term" value="F:phosphoribosylanthranilate isomerase activity"/>
    <property type="evidence" value="ECO:0007669"/>
    <property type="project" value="TreeGrafter"/>
</dbReference>
<name>A0A9D2A455_9BACE</name>
<reference evidence="10" key="1">
    <citation type="journal article" date="2021" name="PeerJ">
        <title>Extensive microbial diversity within the chicken gut microbiome revealed by metagenomics and culture.</title>
        <authorList>
            <person name="Gilroy R."/>
            <person name="Ravi A."/>
            <person name="Getino M."/>
            <person name="Pursley I."/>
            <person name="Horton D.L."/>
            <person name="Alikhan N.F."/>
            <person name="Baker D."/>
            <person name="Gharbi K."/>
            <person name="Hall N."/>
            <person name="Watson M."/>
            <person name="Adriaenssens E.M."/>
            <person name="Foster-Nyarko E."/>
            <person name="Jarju S."/>
            <person name="Secka A."/>
            <person name="Antonio M."/>
            <person name="Oren A."/>
            <person name="Chaudhuri R.R."/>
            <person name="La Ragione R."/>
            <person name="Hildebrand F."/>
            <person name="Pallen M.J."/>
        </authorList>
    </citation>
    <scope>NUCLEOTIDE SEQUENCE</scope>
    <source>
        <strain evidence="10">ChiHjej12B11-24981</strain>
    </source>
</reference>
<evidence type="ECO:0000256" key="8">
    <source>
        <dbReference type="ARBA" id="ARBA00023239"/>
    </source>
</evidence>
<dbReference type="InterPro" id="IPR045186">
    <property type="entry name" value="Indole-3-glycerol_P_synth"/>
</dbReference>
<dbReference type="InterPro" id="IPR013785">
    <property type="entry name" value="Aldolase_TIM"/>
</dbReference>
<dbReference type="Gene3D" id="3.20.20.70">
    <property type="entry name" value="Aldolase class I"/>
    <property type="match status" value="1"/>
</dbReference>
<protein>
    <recommendedName>
        <fullName evidence="3">indole-3-glycerol-phosphate synthase</fullName>
        <ecNumber evidence="3">4.1.1.48</ecNumber>
    </recommendedName>
</protein>
<dbReference type="GO" id="GO:0004425">
    <property type="term" value="F:indole-3-glycerol-phosphate synthase activity"/>
    <property type="evidence" value="ECO:0007669"/>
    <property type="project" value="UniProtKB-EC"/>
</dbReference>
<dbReference type="PROSITE" id="PS00614">
    <property type="entry name" value="IGPS"/>
    <property type="match status" value="1"/>
</dbReference>
<dbReference type="SUPFAM" id="SSF51366">
    <property type="entry name" value="Ribulose-phoshate binding barrel"/>
    <property type="match status" value="1"/>
</dbReference>
<feature type="domain" description="Indole-3-glycerol phosphate synthase" evidence="9">
    <location>
        <begin position="6"/>
        <end position="261"/>
    </location>
</feature>
<accession>A0A9D2A455</accession>
<dbReference type="Pfam" id="PF00218">
    <property type="entry name" value="IGPS"/>
    <property type="match status" value="1"/>
</dbReference>
<comment type="catalytic activity">
    <reaction evidence="1">
        <text>1-(2-carboxyphenylamino)-1-deoxy-D-ribulose 5-phosphate + H(+) = (1S,2R)-1-C-(indol-3-yl)glycerol 3-phosphate + CO2 + H2O</text>
        <dbReference type="Rhea" id="RHEA:23476"/>
        <dbReference type="ChEBI" id="CHEBI:15377"/>
        <dbReference type="ChEBI" id="CHEBI:15378"/>
        <dbReference type="ChEBI" id="CHEBI:16526"/>
        <dbReference type="ChEBI" id="CHEBI:58613"/>
        <dbReference type="ChEBI" id="CHEBI:58866"/>
        <dbReference type="EC" id="4.1.1.48"/>
    </reaction>
</comment>
<dbReference type="AlphaFoldDB" id="A0A9D2A455"/>
<keyword evidence="6" id="KW-0822">Tryptophan biosynthesis</keyword>
<evidence type="ECO:0000259" key="9">
    <source>
        <dbReference type="Pfam" id="PF00218"/>
    </source>
</evidence>
<evidence type="ECO:0000256" key="7">
    <source>
        <dbReference type="ARBA" id="ARBA00023141"/>
    </source>
</evidence>
<keyword evidence="4" id="KW-0028">Amino-acid biosynthesis</keyword>
<comment type="pathway">
    <text evidence="2">Amino-acid biosynthesis; L-tryptophan biosynthesis; L-tryptophan from chorismate: step 4/5.</text>
</comment>
<organism evidence="10 11">
    <name type="scientific">Candidatus Bacteroides merdipullorum</name>
    <dbReference type="NCBI Taxonomy" id="2838474"/>
    <lineage>
        <taxon>Bacteria</taxon>
        <taxon>Pseudomonadati</taxon>
        <taxon>Bacteroidota</taxon>
        <taxon>Bacteroidia</taxon>
        <taxon>Bacteroidales</taxon>
        <taxon>Bacteroidaceae</taxon>
        <taxon>Bacteroides</taxon>
    </lineage>
</organism>
<dbReference type="InterPro" id="IPR001468">
    <property type="entry name" value="Indole-3-GlycerolPSynthase_CS"/>
</dbReference>
<evidence type="ECO:0000256" key="1">
    <source>
        <dbReference type="ARBA" id="ARBA00001633"/>
    </source>
</evidence>
<dbReference type="EC" id="4.1.1.48" evidence="3"/>
<dbReference type="NCBIfam" id="NF001377">
    <property type="entry name" value="PRK00278.2-4"/>
    <property type="match status" value="1"/>
</dbReference>
<evidence type="ECO:0000313" key="11">
    <source>
        <dbReference type="Proteomes" id="UP000824023"/>
    </source>
</evidence>
<evidence type="ECO:0000256" key="4">
    <source>
        <dbReference type="ARBA" id="ARBA00022605"/>
    </source>
</evidence>
<sequence length="272" mass="29634">MKDILSDIIAYKRIEVERQKAAVPANALQQTIENLTTARFVSMKQSLAASDTGIIAEFKRRSPSKDWIHAKAKAEDVCPAYERAGAAALSILTDQRFFGGTMADLQTARACVDLPLLRKDFVIDSYQLLQARVCGANAVLLIAACLSPEEIITLAGQAHTLGLEVLLEVHTPEELVCVGPHIDMLGVNNRHLGSFHTDVRHSFDMVEALAALPSLPDPPLLIAESGISDAQTVKQLRRAGYRGFLIGETFMRSPHPGEALATLVQSLNDERV</sequence>
<keyword evidence="7" id="KW-0057">Aromatic amino acid biosynthesis</keyword>
<dbReference type="PANTHER" id="PTHR22854:SF2">
    <property type="entry name" value="INDOLE-3-GLYCEROL-PHOSPHATE SYNTHASE"/>
    <property type="match status" value="1"/>
</dbReference>
<evidence type="ECO:0000256" key="6">
    <source>
        <dbReference type="ARBA" id="ARBA00022822"/>
    </source>
</evidence>
<dbReference type="InterPro" id="IPR013798">
    <property type="entry name" value="Indole-3-glycerol_P_synth_dom"/>
</dbReference>
<proteinExistence type="predicted"/>
<dbReference type="CDD" id="cd00331">
    <property type="entry name" value="IGPS"/>
    <property type="match status" value="1"/>
</dbReference>
<reference evidence="10" key="2">
    <citation type="submission" date="2021-04" db="EMBL/GenBank/DDBJ databases">
        <authorList>
            <person name="Gilroy R."/>
        </authorList>
    </citation>
    <scope>NUCLEOTIDE SEQUENCE</scope>
    <source>
        <strain evidence="10">ChiHjej12B11-24981</strain>
    </source>
</reference>
<evidence type="ECO:0000313" key="10">
    <source>
        <dbReference type="EMBL" id="HIZ01933.1"/>
    </source>
</evidence>
<dbReference type="Proteomes" id="UP000824023">
    <property type="component" value="Unassembled WGS sequence"/>
</dbReference>
<dbReference type="EMBL" id="DXCK01000091">
    <property type="protein sequence ID" value="HIZ01933.1"/>
    <property type="molecule type" value="Genomic_DNA"/>
</dbReference>
<gene>
    <name evidence="10" type="primary">trpC</name>
    <name evidence="10" type="ORF">H9819_06735</name>
</gene>
<comment type="caution">
    <text evidence="10">The sequence shown here is derived from an EMBL/GenBank/DDBJ whole genome shotgun (WGS) entry which is preliminary data.</text>
</comment>
<evidence type="ECO:0000256" key="3">
    <source>
        <dbReference type="ARBA" id="ARBA00012362"/>
    </source>
</evidence>
<dbReference type="InterPro" id="IPR011060">
    <property type="entry name" value="RibuloseP-bd_barrel"/>
</dbReference>
<dbReference type="GO" id="GO:0000162">
    <property type="term" value="P:L-tryptophan biosynthetic process"/>
    <property type="evidence" value="ECO:0007669"/>
    <property type="project" value="UniProtKB-KW"/>
</dbReference>
<dbReference type="PANTHER" id="PTHR22854">
    <property type="entry name" value="TRYPTOPHAN BIOSYNTHESIS PROTEIN"/>
    <property type="match status" value="1"/>
</dbReference>
<keyword evidence="5" id="KW-0210">Decarboxylase</keyword>
<keyword evidence="8 10" id="KW-0456">Lyase</keyword>